<keyword evidence="2" id="KW-1185">Reference proteome</keyword>
<protein>
    <submittedName>
        <fullName evidence="1">Uncharacterized protein</fullName>
    </submittedName>
</protein>
<name>A0ABW2WJ40_9ACTN</name>
<dbReference type="RefSeq" id="WP_381617761.1">
    <property type="nucleotide sequence ID" value="NZ_JBHTEB010000001.1"/>
</dbReference>
<reference evidence="2" key="1">
    <citation type="journal article" date="2019" name="Int. J. Syst. Evol. Microbiol.">
        <title>The Global Catalogue of Microorganisms (GCM) 10K type strain sequencing project: providing services to taxonomists for standard genome sequencing and annotation.</title>
        <authorList>
            <consortium name="The Broad Institute Genomics Platform"/>
            <consortium name="The Broad Institute Genome Sequencing Center for Infectious Disease"/>
            <person name="Wu L."/>
            <person name="Ma J."/>
        </authorList>
    </citation>
    <scope>NUCLEOTIDE SEQUENCE [LARGE SCALE GENOMIC DNA]</scope>
    <source>
        <strain evidence="2">CGMCC 4.7400</strain>
    </source>
</reference>
<comment type="caution">
    <text evidence="1">The sequence shown here is derived from an EMBL/GenBank/DDBJ whole genome shotgun (WGS) entry which is preliminary data.</text>
</comment>
<dbReference type="Proteomes" id="UP001597023">
    <property type="component" value="Unassembled WGS sequence"/>
</dbReference>
<gene>
    <name evidence="1" type="ORF">ACFQZ6_34925</name>
</gene>
<evidence type="ECO:0000313" key="2">
    <source>
        <dbReference type="Proteomes" id="UP001597023"/>
    </source>
</evidence>
<proteinExistence type="predicted"/>
<organism evidence="1 2">
    <name type="scientific">Streptomyces flavalbus</name>
    <dbReference type="NCBI Taxonomy" id="2665155"/>
    <lineage>
        <taxon>Bacteria</taxon>
        <taxon>Bacillati</taxon>
        <taxon>Actinomycetota</taxon>
        <taxon>Actinomycetes</taxon>
        <taxon>Kitasatosporales</taxon>
        <taxon>Streptomycetaceae</taxon>
        <taxon>Streptomyces</taxon>
    </lineage>
</organism>
<accession>A0ABW2WJ40</accession>
<evidence type="ECO:0000313" key="1">
    <source>
        <dbReference type="EMBL" id="MFD0319320.1"/>
    </source>
</evidence>
<dbReference type="EMBL" id="JBHTEB010000001">
    <property type="protein sequence ID" value="MFD0319320.1"/>
    <property type="molecule type" value="Genomic_DNA"/>
</dbReference>
<sequence>MTDTDIVEDVAARAAVLQMPRQAPPIDRTATVSASALGDNPGVQASGWWSDWGRDVVGVASKVLPLIV</sequence>